<feature type="transmembrane region" description="Helical" evidence="8">
    <location>
        <begin position="147"/>
        <end position="170"/>
    </location>
</feature>
<evidence type="ECO:0000256" key="6">
    <source>
        <dbReference type="ARBA" id="ARBA00022989"/>
    </source>
</evidence>
<feature type="transmembrane region" description="Helical" evidence="8">
    <location>
        <begin position="313"/>
        <end position="335"/>
    </location>
</feature>
<evidence type="ECO:0000256" key="3">
    <source>
        <dbReference type="ARBA" id="ARBA00022448"/>
    </source>
</evidence>
<feature type="transmembrane region" description="Helical" evidence="8">
    <location>
        <begin position="260"/>
        <end position="277"/>
    </location>
</feature>
<dbReference type="RefSeq" id="WP_346023561.1">
    <property type="nucleotide sequence ID" value="NZ_BAAADA010000002.1"/>
</dbReference>
<comment type="similarity">
    <text evidence="2">Belongs to the ABC-2 integral membrane protein family.</text>
</comment>
<evidence type="ECO:0000313" key="10">
    <source>
        <dbReference type="EMBL" id="GAA0473337.1"/>
    </source>
</evidence>
<feature type="transmembrane region" description="Helical" evidence="8">
    <location>
        <begin position="21"/>
        <end position="39"/>
    </location>
</feature>
<dbReference type="EMBL" id="BAAADA010000002">
    <property type="protein sequence ID" value="GAA0473337.1"/>
    <property type="molecule type" value="Genomic_DNA"/>
</dbReference>
<evidence type="ECO:0000259" key="9">
    <source>
        <dbReference type="PROSITE" id="PS51012"/>
    </source>
</evidence>
<protein>
    <submittedName>
        <fullName evidence="10">ABC transporter permease</fullName>
    </submittedName>
</protein>
<dbReference type="PROSITE" id="PS51012">
    <property type="entry name" value="ABC_TM2"/>
    <property type="match status" value="1"/>
</dbReference>
<keyword evidence="6 8" id="KW-1133">Transmembrane helix</keyword>
<evidence type="ECO:0000256" key="4">
    <source>
        <dbReference type="ARBA" id="ARBA00022475"/>
    </source>
</evidence>
<dbReference type="InterPro" id="IPR047817">
    <property type="entry name" value="ABC2_TM_bact-type"/>
</dbReference>
<keyword evidence="7 8" id="KW-0472">Membrane</keyword>
<comment type="caution">
    <text evidence="10">The sequence shown here is derived from an EMBL/GenBank/DDBJ whole genome shotgun (WGS) entry which is preliminary data.</text>
</comment>
<sequence>MRIKALVIRILRQFKRDKRTMALLIFAPILVLSLLYLVFGDEGYTPRIGLVDFPAEVIERIDVSDANIIPYEEEEAAYDELETVELDAYVILDGNQPNVTVEGSDPVVNSAVLNWMQEAFAPLSGESDSQLEITFIHGHEEMRHFDYFGPVLLGFFIFFFVFLISGVSFLRERTRGTLERLLSSPLRKWEIVLGYVIGFGLFTVIQSTIISAYSIFVLGMMMEGNFFYVLLITLCLSFSALTLGILLSSFAHNELQMIQFIPIVIVPQIFFSGLFNLDTISDWVSWIGPLTPLYYATDALRNVMVRGYGLEHIYIQLIVLLGFSVVFVGLNIFILRQHRKV</sequence>
<dbReference type="Pfam" id="PF12698">
    <property type="entry name" value="ABC2_membrane_3"/>
    <property type="match status" value="1"/>
</dbReference>
<gene>
    <name evidence="10" type="ORF">GCM10008936_00230</name>
</gene>
<accession>A0ABN1ACU3</accession>
<dbReference type="PANTHER" id="PTHR30294">
    <property type="entry name" value="MEMBRANE COMPONENT OF ABC TRANSPORTER YHHJ-RELATED"/>
    <property type="match status" value="1"/>
</dbReference>
<comment type="subcellular location">
    <subcellularLocation>
        <location evidence="1">Cell membrane</location>
        <topology evidence="1">Multi-pass membrane protein</topology>
    </subcellularLocation>
</comment>
<organism evidence="10 11">
    <name type="scientific">Alkalibacterium indicireducens</name>
    <dbReference type="NCBI Taxonomy" id="398758"/>
    <lineage>
        <taxon>Bacteria</taxon>
        <taxon>Bacillati</taxon>
        <taxon>Bacillota</taxon>
        <taxon>Bacilli</taxon>
        <taxon>Lactobacillales</taxon>
        <taxon>Carnobacteriaceae</taxon>
        <taxon>Alkalibacterium</taxon>
    </lineage>
</organism>
<reference evidence="10 11" key="1">
    <citation type="journal article" date="2019" name="Int. J. Syst. Evol. Microbiol.">
        <title>The Global Catalogue of Microorganisms (GCM) 10K type strain sequencing project: providing services to taxonomists for standard genome sequencing and annotation.</title>
        <authorList>
            <consortium name="The Broad Institute Genomics Platform"/>
            <consortium name="The Broad Institute Genome Sequencing Center for Infectious Disease"/>
            <person name="Wu L."/>
            <person name="Ma J."/>
        </authorList>
    </citation>
    <scope>NUCLEOTIDE SEQUENCE [LARGE SCALE GENOMIC DNA]</scope>
    <source>
        <strain evidence="10 11">JCM 14232</strain>
    </source>
</reference>
<keyword evidence="5 8" id="KW-0812">Transmembrane</keyword>
<evidence type="ECO:0000256" key="2">
    <source>
        <dbReference type="ARBA" id="ARBA00007783"/>
    </source>
</evidence>
<keyword evidence="11" id="KW-1185">Reference proteome</keyword>
<feature type="transmembrane region" description="Helical" evidence="8">
    <location>
        <begin position="226"/>
        <end position="248"/>
    </location>
</feature>
<keyword evidence="3" id="KW-0813">Transport</keyword>
<feature type="domain" description="ABC transmembrane type-2" evidence="9">
    <location>
        <begin position="113"/>
        <end position="338"/>
    </location>
</feature>
<evidence type="ECO:0000313" key="11">
    <source>
        <dbReference type="Proteomes" id="UP001410648"/>
    </source>
</evidence>
<keyword evidence="4" id="KW-1003">Cell membrane</keyword>
<dbReference type="PANTHER" id="PTHR30294:SF38">
    <property type="entry name" value="TRANSPORT PERMEASE PROTEIN"/>
    <property type="match status" value="1"/>
</dbReference>
<dbReference type="Proteomes" id="UP001410648">
    <property type="component" value="Unassembled WGS sequence"/>
</dbReference>
<evidence type="ECO:0000256" key="1">
    <source>
        <dbReference type="ARBA" id="ARBA00004651"/>
    </source>
</evidence>
<evidence type="ECO:0000256" key="7">
    <source>
        <dbReference type="ARBA" id="ARBA00023136"/>
    </source>
</evidence>
<dbReference type="InterPro" id="IPR013525">
    <property type="entry name" value="ABC2_TM"/>
</dbReference>
<name>A0ABN1ACU3_9LACT</name>
<dbReference type="InterPro" id="IPR051449">
    <property type="entry name" value="ABC-2_transporter_component"/>
</dbReference>
<feature type="transmembrane region" description="Helical" evidence="8">
    <location>
        <begin position="191"/>
        <end position="220"/>
    </location>
</feature>
<evidence type="ECO:0000256" key="8">
    <source>
        <dbReference type="SAM" id="Phobius"/>
    </source>
</evidence>
<evidence type="ECO:0000256" key="5">
    <source>
        <dbReference type="ARBA" id="ARBA00022692"/>
    </source>
</evidence>
<proteinExistence type="inferred from homology"/>